<feature type="transmembrane region" description="Helical" evidence="1">
    <location>
        <begin position="27"/>
        <end position="46"/>
    </location>
</feature>
<dbReference type="PATRIC" id="fig|317.175.peg.4978"/>
<organism evidence="2 3">
    <name type="scientific">Pseudomonas syringae</name>
    <dbReference type="NCBI Taxonomy" id="317"/>
    <lineage>
        <taxon>Bacteria</taxon>
        <taxon>Pseudomonadati</taxon>
        <taxon>Pseudomonadota</taxon>
        <taxon>Gammaproteobacteria</taxon>
        <taxon>Pseudomonadales</taxon>
        <taxon>Pseudomonadaceae</taxon>
        <taxon>Pseudomonas</taxon>
    </lineage>
</organism>
<dbReference type="AlphaFoldDB" id="A0A085V782"/>
<gene>
    <name evidence="2" type="ORF">IV01_23860</name>
</gene>
<keyword evidence="3" id="KW-1185">Reference proteome</keyword>
<proteinExistence type="predicted"/>
<feature type="transmembrane region" description="Helical" evidence="1">
    <location>
        <begin position="58"/>
        <end position="74"/>
    </location>
</feature>
<keyword evidence="1" id="KW-0812">Transmembrane</keyword>
<evidence type="ECO:0000313" key="2">
    <source>
        <dbReference type="EMBL" id="KFE51295.1"/>
    </source>
</evidence>
<dbReference type="PROSITE" id="PS51257">
    <property type="entry name" value="PROKAR_LIPOPROTEIN"/>
    <property type="match status" value="1"/>
</dbReference>
<reference evidence="2 3" key="1">
    <citation type="submission" date="2014-07" db="EMBL/GenBank/DDBJ databases">
        <title>Draft Genome Sequences of Environmental Pseudomonas syringae strains.</title>
        <authorList>
            <person name="Baltrus D.A."/>
            <person name="Berge O."/>
            <person name="Morris C."/>
        </authorList>
    </citation>
    <scope>NUCLEOTIDE SEQUENCE [LARGE SCALE GENOMIC DNA]</scope>
    <source>
        <strain evidence="2 3">GAW0119</strain>
    </source>
</reference>
<dbReference type="Proteomes" id="UP000028631">
    <property type="component" value="Unassembled WGS sequence"/>
</dbReference>
<accession>A0A085V782</accession>
<comment type="caution">
    <text evidence="2">The sequence shown here is derived from an EMBL/GenBank/DDBJ whole genome shotgun (WGS) entry which is preliminary data.</text>
</comment>
<evidence type="ECO:0000313" key="3">
    <source>
        <dbReference type="Proteomes" id="UP000028631"/>
    </source>
</evidence>
<keyword evidence="1" id="KW-0472">Membrane</keyword>
<feature type="transmembrane region" description="Helical" evidence="1">
    <location>
        <begin position="109"/>
        <end position="130"/>
    </location>
</feature>
<keyword evidence="1" id="KW-1133">Transmembrane helix</keyword>
<name>A0A085V782_PSESX</name>
<dbReference type="EMBL" id="JPQU01000089">
    <property type="protein sequence ID" value="KFE51295.1"/>
    <property type="molecule type" value="Genomic_DNA"/>
</dbReference>
<protein>
    <submittedName>
        <fullName evidence="2">Uncharacterized protein</fullName>
    </submittedName>
</protein>
<evidence type="ECO:0000256" key="1">
    <source>
        <dbReference type="SAM" id="Phobius"/>
    </source>
</evidence>
<sequence>MDARRNPVDTIDKAKLTARLRAPKSSIGILAGTACFILLVSIAALFEDLFSLLKSTPLGLLGFLAVSVCTGILIQHRFTRKIDQTIVSPTSRKWLHTVRRLFLFARESNILLAIMIVIGVAYPITMFSAARSIQTIVGDCKQDLDSQIQLYDDQRPPLSFSGPLCKCLSGVFLNKNGIVRLALFRTELLDTTAYQGVTEADERACLNLVLGGREQFLSTTQGINIPRPGSP</sequence>